<keyword evidence="3" id="KW-1185">Reference proteome</keyword>
<keyword evidence="1" id="KW-1133">Transmembrane helix</keyword>
<dbReference type="Proteomes" id="UP000294564">
    <property type="component" value="Unassembled WGS sequence"/>
</dbReference>
<comment type="caution">
    <text evidence="2">The sequence shown here is derived from an EMBL/GenBank/DDBJ whole genome shotgun (WGS) entry which is preliminary data.</text>
</comment>
<feature type="transmembrane region" description="Helical" evidence="1">
    <location>
        <begin position="6"/>
        <end position="24"/>
    </location>
</feature>
<keyword evidence="1" id="KW-0812">Transmembrane</keyword>
<organism evidence="2 3">
    <name type="scientific">Tenacibaculum skagerrakense</name>
    <dbReference type="NCBI Taxonomy" id="186571"/>
    <lineage>
        <taxon>Bacteria</taxon>
        <taxon>Pseudomonadati</taxon>
        <taxon>Bacteroidota</taxon>
        <taxon>Flavobacteriia</taxon>
        <taxon>Flavobacteriales</taxon>
        <taxon>Flavobacteriaceae</taxon>
        <taxon>Tenacibaculum</taxon>
    </lineage>
</organism>
<name>A0A4V2SL82_9FLAO</name>
<dbReference type="EMBL" id="SLXM01000012">
    <property type="protein sequence ID" value="TCP22386.1"/>
    <property type="molecule type" value="Genomic_DNA"/>
</dbReference>
<reference evidence="2 3" key="1">
    <citation type="submission" date="2019-03" db="EMBL/GenBank/DDBJ databases">
        <title>Genomic Encyclopedia of Type Strains, Phase IV (KMG-IV): sequencing the most valuable type-strain genomes for metagenomic binning, comparative biology and taxonomic classification.</title>
        <authorList>
            <person name="Goeker M."/>
        </authorList>
    </citation>
    <scope>NUCLEOTIDE SEQUENCE [LARGE SCALE GENOMIC DNA]</scope>
    <source>
        <strain evidence="2 3">DSM 14836</strain>
    </source>
</reference>
<dbReference type="OrthoDB" id="1189806at2"/>
<evidence type="ECO:0008006" key="4">
    <source>
        <dbReference type="Google" id="ProtNLM"/>
    </source>
</evidence>
<dbReference type="AlphaFoldDB" id="A0A4V2SL82"/>
<accession>A0A4V2SL82</accession>
<evidence type="ECO:0000313" key="3">
    <source>
        <dbReference type="Proteomes" id="UP000294564"/>
    </source>
</evidence>
<proteinExistence type="predicted"/>
<gene>
    <name evidence="2" type="ORF">EV195_11235</name>
</gene>
<evidence type="ECO:0000256" key="1">
    <source>
        <dbReference type="SAM" id="Phobius"/>
    </source>
</evidence>
<dbReference type="RefSeq" id="WP_132795896.1">
    <property type="nucleotide sequence ID" value="NZ_SLXM01000012.1"/>
</dbReference>
<evidence type="ECO:0000313" key="2">
    <source>
        <dbReference type="EMBL" id="TCP22386.1"/>
    </source>
</evidence>
<protein>
    <recommendedName>
        <fullName evidence="4">Late embryogenesis abundant protein</fullName>
    </recommendedName>
</protein>
<sequence length="163" mass="18266">MKNSTLIGLGVGMVVVSLVGFVSYKKMQLEDLVKQLEFKVSNISNFNLTFKDIAMDLHLKALNPTSETLYINTGFIKAKILRVYHKKTNKLLAFTNLDTNTIDIPSGGVYNFTPIHIKIPLLTSGELLLNQLITKSELQKDFTKDLAFELEVTGLGKRSVIKF</sequence>
<keyword evidence="1" id="KW-0472">Membrane</keyword>